<dbReference type="Gene3D" id="1.25.40.10">
    <property type="entry name" value="Tetratricopeptide repeat domain"/>
    <property type="match status" value="2"/>
</dbReference>
<dbReference type="InterPro" id="IPR056681">
    <property type="entry name" value="DUF7779"/>
</dbReference>
<dbReference type="OrthoDB" id="6161812at2759"/>
<keyword evidence="3" id="KW-1185">Reference proteome</keyword>
<protein>
    <submittedName>
        <fullName evidence="2">Tetratricopeptide repeat domain containing protein</fullName>
    </submittedName>
</protein>
<dbReference type="EMBL" id="AZHF01000004">
    <property type="protein sequence ID" value="OAA75989.1"/>
    <property type="molecule type" value="Genomic_DNA"/>
</dbReference>
<proteinExistence type="predicted"/>
<name>A0A162N5T2_CORDF</name>
<organism evidence="2 3">
    <name type="scientific">Akanthomyces lecanii RCEF 1005</name>
    <dbReference type="NCBI Taxonomy" id="1081108"/>
    <lineage>
        <taxon>Eukaryota</taxon>
        <taxon>Fungi</taxon>
        <taxon>Dikarya</taxon>
        <taxon>Ascomycota</taxon>
        <taxon>Pezizomycotina</taxon>
        <taxon>Sordariomycetes</taxon>
        <taxon>Hypocreomycetidae</taxon>
        <taxon>Hypocreales</taxon>
        <taxon>Cordycipitaceae</taxon>
        <taxon>Akanthomyces</taxon>
        <taxon>Cordyceps confragosa</taxon>
    </lineage>
</organism>
<dbReference type="Pfam" id="PF13424">
    <property type="entry name" value="TPR_12"/>
    <property type="match status" value="1"/>
</dbReference>
<dbReference type="AlphaFoldDB" id="A0A162N5T2"/>
<dbReference type="Pfam" id="PF13374">
    <property type="entry name" value="TPR_10"/>
    <property type="match status" value="1"/>
</dbReference>
<dbReference type="Pfam" id="PF25000">
    <property type="entry name" value="DUF7779"/>
    <property type="match status" value="1"/>
</dbReference>
<dbReference type="STRING" id="1081108.A0A162N5T2"/>
<evidence type="ECO:0000313" key="2">
    <source>
        <dbReference type="EMBL" id="OAA75989.1"/>
    </source>
</evidence>
<feature type="domain" description="DUF7779" evidence="1">
    <location>
        <begin position="24"/>
        <end position="108"/>
    </location>
</feature>
<evidence type="ECO:0000259" key="1">
    <source>
        <dbReference type="Pfam" id="PF25000"/>
    </source>
</evidence>
<dbReference type="SUPFAM" id="SSF48452">
    <property type="entry name" value="TPR-like"/>
    <property type="match status" value="2"/>
</dbReference>
<gene>
    <name evidence="2" type="ORF">LEL_05673</name>
</gene>
<dbReference type="InterPro" id="IPR011990">
    <property type="entry name" value="TPR-like_helical_dom_sf"/>
</dbReference>
<reference evidence="2 3" key="1">
    <citation type="journal article" date="2016" name="Genome Biol. Evol.">
        <title>Divergent and convergent evolution of fungal pathogenicity.</title>
        <authorList>
            <person name="Shang Y."/>
            <person name="Xiao G."/>
            <person name="Zheng P."/>
            <person name="Cen K."/>
            <person name="Zhan S."/>
            <person name="Wang C."/>
        </authorList>
    </citation>
    <scope>NUCLEOTIDE SEQUENCE [LARGE SCALE GENOMIC DNA]</scope>
    <source>
        <strain evidence="2 3">RCEF 1005</strain>
    </source>
</reference>
<evidence type="ECO:0000313" key="3">
    <source>
        <dbReference type="Proteomes" id="UP000076881"/>
    </source>
</evidence>
<accession>A0A162N5T2</accession>
<dbReference type="Proteomes" id="UP000076881">
    <property type="component" value="Unassembled WGS sequence"/>
</dbReference>
<sequence length="499" mass="55942">MSDFQPAQADCSDMFDMVPRYDARNLKSTALQLLELLSFMSTGLPEDIIKALAPELLSADSPFDEAAYVEGRDALLEQPLIVLEGDKQKLVIIDTIQNQVFATLNDDKRKCFFEGITRKIWAEWPAALPRPSKEPLLPEPKNRAQRLLVSRWPECEDLYHTIARLEKLYPAILELLSDESRLLFSKLTTEGAWFKIERGDRSQTIPSLFTAAQISRQIDHEDTDGVLADIHFCFGVVAMESNDFAASRTHRNKSFAIVSQICEDLGIQDERLSVAHGERGIAHIQDGRLDEGIADIAASIRIMKELDAEYVPHSREANMAWALLLQGKLDDADALLAESLATRQAALGEDDGESARTGLLLNVTAALRAMQGDADESCKYHERAWKHLRKTLGKRDSCTARVAHNFAEHLLREGRVEDAVSISNEALTAWSVDVLANKNEEARTIYLKSRAFAGMGKSETARRLRNHSIALYNEVTKEDKNVDTISAEDFDCLVPFWSR</sequence>
<comment type="caution">
    <text evidence="2">The sequence shown here is derived from an EMBL/GenBank/DDBJ whole genome shotgun (WGS) entry which is preliminary data.</text>
</comment>